<gene>
    <name evidence="1" type="ORF">UFOVP359_21</name>
</gene>
<accession>A0A6J7WY83</accession>
<evidence type="ECO:0000313" key="1">
    <source>
        <dbReference type="EMBL" id="CAB5221692.1"/>
    </source>
</evidence>
<sequence>MTYLVATTEVIYSEEALIKMMLETGEYGIHGYPISHEAMIEFVKDNEWQIEHNLFLDKFNVPAQISIKDEEGTDLFFAKNRLEIV</sequence>
<protein>
    <submittedName>
        <fullName evidence="1">Uncharacterized protein</fullName>
    </submittedName>
</protein>
<reference evidence="1" key="1">
    <citation type="submission" date="2020-05" db="EMBL/GenBank/DDBJ databases">
        <authorList>
            <person name="Chiriac C."/>
            <person name="Salcher M."/>
            <person name="Ghai R."/>
            <person name="Kavagutti S V."/>
        </authorList>
    </citation>
    <scope>NUCLEOTIDE SEQUENCE</scope>
</reference>
<name>A0A6J7WY83_9CAUD</name>
<dbReference type="EMBL" id="LR798295">
    <property type="protein sequence ID" value="CAB5221692.1"/>
    <property type="molecule type" value="Genomic_DNA"/>
</dbReference>
<organism evidence="1">
    <name type="scientific">uncultured Caudovirales phage</name>
    <dbReference type="NCBI Taxonomy" id="2100421"/>
    <lineage>
        <taxon>Viruses</taxon>
        <taxon>Duplodnaviria</taxon>
        <taxon>Heunggongvirae</taxon>
        <taxon>Uroviricota</taxon>
        <taxon>Caudoviricetes</taxon>
        <taxon>Peduoviridae</taxon>
        <taxon>Maltschvirus</taxon>
        <taxon>Maltschvirus maltsch</taxon>
    </lineage>
</organism>
<proteinExistence type="predicted"/>